<evidence type="ECO:0000313" key="4">
    <source>
        <dbReference type="WBParaSite" id="MBELARI_LOCUS20992"/>
    </source>
</evidence>
<dbReference type="Pfam" id="PF00089">
    <property type="entry name" value="Trypsin"/>
    <property type="match status" value="1"/>
</dbReference>
<dbReference type="PANTHER" id="PTHR24260">
    <property type="match status" value="1"/>
</dbReference>
<sequence>MLLIAIFSTILCLCSTFKPREVTIDLTPKFLKDRELTKIDSTAQGMLKRKCFPSRSKRIINGEAEVDESSANFHWAVAIFKDDPVHGNLHCTGTLISPIHVLSAAHCFVEGISWDLSSFYVAAGAKCVKEVEECAKVGAKRVIAKVKNAVIPNERLSDRRKGADLIILLLDTAIFERDRDVLCSSASRADQGIGNGDSGSGLEYFEGDFANGKHYIVGISSYTYGVISF</sequence>
<dbReference type="Proteomes" id="UP000887575">
    <property type="component" value="Unassembled WGS sequence"/>
</dbReference>
<dbReference type="WBParaSite" id="MBELARI_LOCUS20992">
    <property type="protein sequence ID" value="MBELARI_LOCUS20992"/>
    <property type="gene ID" value="MBELARI_LOCUS20992"/>
</dbReference>
<evidence type="ECO:0000259" key="2">
    <source>
        <dbReference type="Pfam" id="PF00089"/>
    </source>
</evidence>
<dbReference type="InterPro" id="IPR051333">
    <property type="entry name" value="CLIP_Serine_Protease"/>
</dbReference>
<dbReference type="PANTHER" id="PTHR24260:SF136">
    <property type="entry name" value="GH08193P-RELATED"/>
    <property type="match status" value="1"/>
</dbReference>
<protein>
    <recommendedName>
        <fullName evidence="2">Peptidase S1 domain-containing protein</fullName>
    </recommendedName>
</protein>
<dbReference type="Gene3D" id="2.40.10.10">
    <property type="entry name" value="Trypsin-like serine proteases"/>
    <property type="match status" value="1"/>
</dbReference>
<dbReference type="InterPro" id="IPR009003">
    <property type="entry name" value="Peptidase_S1_PA"/>
</dbReference>
<dbReference type="InterPro" id="IPR043504">
    <property type="entry name" value="Peptidase_S1_PA_chymotrypsin"/>
</dbReference>
<reference evidence="4" key="1">
    <citation type="submission" date="2024-02" db="UniProtKB">
        <authorList>
            <consortium name="WormBaseParasite"/>
        </authorList>
    </citation>
    <scope>IDENTIFICATION</scope>
</reference>
<keyword evidence="1" id="KW-0732">Signal</keyword>
<dbReference type="SUPFAM" id="SSF50494">
    <property type="entry name" value="Trypsin-like serine proteases"/>
    <property type="match status" value="1"/>
</dbReference>
<dbReference type="GO" id="GO:0004252">
    <property type="term" value="F:serine-type endopeptidase activity"/>
    <property type="evidence" value="ECO:0007669"/>
    <property type="project" value="InterPro"/>
</dbReference>
<accession>A0AAF3F398</accession>
<dbReference type="InterPro" id="IPR018114">
    <property type="entry name" value="TRYPSIN_HIS"/>
</dbReference>
<evidence type="ECO:0000313" key="3">
    <source>
        <dbReference type="Proteomes" id="UP000887575"/>
    </source>
</evidence>
<dbReference type="AlphaFoldDB" id="A0AAF3F398"/>
<evidence type="ECO:0000256" key="1">
    <source>
        <dbReference type="SAM" id="SignalP"/>
    </source>
</evidence>
<organism evidence="3 4">
    <name type="scientific">Mesorhabditis belari</name>
    <dbReference type="NCBI Taxonomy" id="2138241"/>
    <lineage>
        <taxon>Eukaryota</taxon>
        <taxon>Metazoa</taxon>
        <taxon>Ecdysozoa</taxon>
        <taxon>Nematoda</taxon>
        <taxon>Chromadorea</taxon>
        <taxon>Rhabditida</taxon>
        <taxon>Rhabditina</taxon>
        <taxon>Rhabditomorpha</taxon>
        <taxon>Rhabditoidea</taxon>
        <taxon>Rhabditidae</taxon>
        <taxon>Mesorhabditinae</taxon>
        <taxon>Mesorhabditis</taxon>
    </lineage>
</organism>
<feature type="chain" id="PRO_5042138933" description="Peptidase S1 domain-containing protein" evidence="1">
    <location>
        <begin position="17"/>
        <end position="229"/>
    </location>
</feature>
<dbReference type="PROSITE" id="PS00134">
    <property type="entry name" value="TRYPSIN_HIS"/>
    <property type="match status" value="1"/>
</dbReference>
<feature type="domain" description="Peptidase S1" evidence="2">
    <location>
        <begin position="71"/>
        <end position="143"/>
    </location>
</feature>
<dbReference type="InterPro" id="IPR001254">
    <property type="entry name" value="Trypsin_dom"/>
</dbReference>
<feature type="signal peptide" evidence="1">
    <location>
        <begin position="1"/>
        <end position="16"/>
    </location>
</feature>
<proteinExistence type="predicted"/>
<name>A0AAF3F398_9BILA</name>
<keyword evidence="3" id="KW-1185">Reference proteome</keyword>
<dbReference type="GO" id="GO:0006508">
    <property type="term" value="P:proteolysis"/>
    <property type="evidence" value="ECO:0007669"/>
    <property type="project" value="InterPro"/>
</dbReference>